<keyword evidence="2" id="KW-0472">Membrane</keyword>
<accession>A0A7U2F1G7</accession>
<dbReference type="Proteomes" id="UP000663193">
    <property type="component" value="Chromosome 5"/>
</dbReference>
<organism evidence="3 4">
    <name type="scientific">Phaeosphaeria nodorum (strain SN15 / ATCC MYA-4574 / FGSC 10173)</name>
    <name type="common">Glume blotch fungus</name>
    <name type="synonym">Parastagonospora nodorum</name>
    <dbReference type="NCBI Taxonomy" id="321614"/>
    <lineage>
        <taxon>Eukaryota</taxon>
        <taxon>Fungi</taxon>
        <taxon>Dikarya</taxon>
        <taxon>Ascomycota</taxon>
        <taxon>Pezizomycotina</taxon>
        <taxon>Dothideomycetes</taxon>
        <taxon>Pleosporomycetidae</taxon>
        <taxon>Pleosporales</taxon>
        <taxon>Pleosporineae</taxon>
        <taxon>Phaeosphaeriaceae</taxon>
        <taxon>Parastagonospora</taxon>
    </lineage>
</organism>
<evidence type="ECO:0000313" key="3">
    <source>
        <dbReference type="EMBL" id="QRC94834.1"/>
    </source>
</evidence>
<name>A0A7U2F1G7_PHANO</name>
<evidence type="ECO:0000313" key="4">
    <source>
        <dbReference type="Proteomes" id="UP000663193"/>
    </source>
</evidence>
<dbReference type="VEuPathDB" id="FungiDB:JI435_301760"/>
<protein>
    <submittedName>
        <fullName evidence="3">Uncharacterized protein</fullName>
    </submittedName>
</protein>
<proteinExistence type="predicted"/>
<evidence type="ECO:0000256" key="1">
    <source>
        <dbReference type="SAM" id="MobiDB-lite"/>
    </source>
</evidence>
<feature type="transmembrane region" description="Helical" evidence="2">
    <location>
        <begin position="65"/>
        <end position="88"/>
    </location>
</feature>
<gene>
    <name evidence="3" type="ORF">JI435_301760</name>
</gene>
<reference evidence="4" key="1">
    <citation type="journal article" date="2021" name="BMC Genomics">
        <title>Chromosome-level genome assembly and manually-curated proteome of model necrotroph Parastagonospora nodorum Sn15 reveals a genome-wide trove of candidate effector homologs, and redundancy of virulence-related functions within an accessory chromosome.</title>
        <authorList>
            <person name="Bertazzoni S."/>
            <person name="Jones D.A.B."/>
            <person name="Phan H.T."/>
            <person name="Tan K.-C."/>
            <person name="Hane J.K."/>
        </authorList>
    </citation>
    <scope>NUCLEOTIDE SEQUENCE [LARGE SCALE GENOMIC DNA]</scope>
    <source>
        <strain evidence="4">SN15 / ATCC MYA-4574 / FGSC 10173)</strain>
    </source>
</reference>
<keyword evidence="2" id="KW-0812">Transmembrane</keyword>
<keyword evidence="2" id="KW-1133">Transmembrane helix</keyword>
<evidence type="ECO:0000256" key="2">
    <source>
        <dbReference type="SAM" id="Phobius"/>
    </source>
</evidence>
<sequence length="98" mass="11317">MPFHDRRTKPVHGRWGNNDTSAFRHPTQPQYLDLRWHTKWEASATTYVMSAAQHDRGFPTSVETLTWIVILFSIALTFPYDLTAFGFAMCTSDILRAL</sequence>
<dbReference type="AlphaFoldDB" id="A0A7U2F1G7"/>
<feature type="region of interest" description="Disordered" evidence="1">
    <location>
        <begin position="1"/>
        <end position="21"/>
    </location>
</feature>
<dbReference type="EMBL" id="CP069027">
    <property type="protein sequence ID" value="QRC94834.1"/>
    <property type="molecule type" value="Genomic_DNA"/>
</dbReference>
<keyword evidence="4" id="KW-1185">Reference proteome</keyword>
<feature type="compositionally biased region" description="Basic residues" evidence="1">
    <location>
        <begin position="1"/>
        <end position="12"/>
    </location>
</feature>